<feature type="transmembrane region" description="Helical" evidence="1">
    <location>
        <begin position="56"/>
        <end position="75"/>
    </location>
</feature>
<sequence length="98" mass="10867">MGYCSSGSCSCGRCKRPWSPQPHSVLLLLLVALTLLVLSSLIKFDIVLETGPGPQLWTLVLLLIAVSILFLVCWLPTGNSCRGTYYCVCWKCSWKVRC</sequence>
<keyword evidence="1" id="KW-0472">Membrane</keyword>
<protein>
    <submittedName>
        <fullName evidence="2">Uncharacterized protein</fullName>
    </submittedName>
</protein>
<organism evidence="2 3">
    <name type="scientific">Rubroshorea leprosula</name>
    <dbReference type="NCBI Taxonomy" id="152421"/>
    <lineage>
        <taxon>Eukaryota</taxon>
        <taxon>Viridiplantae</taxon>
        <taxon>Streptophyta</taxon>
        <taxon>Embryophyta</taxon>
        <taxon>Tracheophyta</taxon>
        <taxon>Spermatophyta</taxon>
        <taxon>Magnoliopsida</taxon>
        <taxon>eudicotyledons</taxon>
        <taxon>Gunneridae</taxon>
        <taxon>Pentapetalae</taxon>
        <taxon>rosids</taxon>
        <taxon>malvids</taxon>
        <taxon>Malvales</taxon>
        <taxon>Dipterocarpaceae</taxon>
        <taxon>Rubroshorea</taxon>
    </lineage>
</organism>
<keyword evidence="3" id="KW-1185">Reference proteome</keyword>
<evidence type="ECO:0000256" key="1">
    <source>
        <dbReference type="SAM" id="Phobius"/>
    </source>
</evidence>
<keyword evidence="1" id="KW-1133">Transmembrane helix</keyword>
<dbReference type="Proteomes" id="UP001054252">
    <property type="component" value="Unassembled WGS sequence"/>
</dbReference>
<evidence type="ECO:0000313" key="2">
    <source>
        <dbReference type="EMBL" id="GKV24054.1"/>
    </source>
</evidence>
<dbReference type="EMBL" id="BPVZ01000064">
    <property type="protein sequence ID" value="GKV24054.1"/>
    <property type="molecule type" value="Genomic_DNA"/>
</dbReference>
<accession>A0AAV5KHH4</accession>
<proteinExistence type="predicted"/>
<feature type="transmembrane region" description="Helical" evidence="1">
    <location>
        <begin position="25"/>
        <end position="44"/>
    </location>
</feature>
<gene>
    <name evidence="2" type="ORF">SLEP1_g33716</name>
</gene>
<dbReference type="AlphaFoldDB" id="A0AAV5KHH4"/>
<comment type="caution">
    <text evidence="2">The sequence shown here is derived from an EMBL/GenBank/DDBJ whole genome shotgun (WGS) entry which is preliminary data.</text>
</comment>
<evidence type="ECO:0000313" key="3">
    <source>
        <dbReference type="Proteomes" id="UP001054252"/>
    </source>
</evidence>
<reference evidence="2 3" key="1">
    <citation type="journal article" date="2021" name="Commun. Biol.">
        <title>The genome of Shorea leprosula (Dipterocarpaceae) highlights the ecological relevance of drought in aseasonal tropical rainforests.</title>
        <authorList>
            <person name="Ng K.K.S."/>
            <person name="Kobayashi M.J."/>
            <person name="Fawcett J.A."/>
            <person name="Hatakeyama M."/>
            <person name="Paape T."/>
            <person name="Ng C.H."/>
            <person name="Ang C.C."/>
            <person name="Tnah L.H."/>
            <person name="Lee C.T."/>
            <person name="Nishiyama T."/>
            <person name="Sese J."/>
            <person name="O'Brien M.J."/>
            <person name="Copetti D."/>
            <person name="Mohd Noor M.I."/>
            <person name="Ong R.C."/>
            <person name="Putra M."/>
            <person name="Sireger I.Z."/>
            <person name="Indrioko S."/>
            <person name="Kosugi Y."/>
            <person name="Izuno A."/>
            <person name="Isagi Y."/>
            <person name="Lee S.L."/>
            <person name="Shimizu K.K."/>
        </authorList>
    </citation>
    <scope>NUCLEOTIDE SEQUENCE [LARGE SCALE GENOMIC DNA]</scope>
    <source>
        <strain evidence="2">214</strain>
    </source>
</reference>
<keyword evidence="1" id="KW-0812">Transmembrane</keyword>
<name>A0AAV5KHH4_9ROSI</name>